<evidence type="ECO:0000259" key="2">
    <source>
        <dbReference type="Pfam" id="PF13193"/>
    </source>
</evidence>
<dbReference type="InterPro" id="IPR050237">
    <property type="entry name" value="ATP-dep_AMP-bd_enzyme"/>
</dbReference>
<dbReference type="InterPro" id="IPR042099">
    <property type="entry name" value="ANL_N_sf"/>
</dbReference>
<dbReference type="GO" id="GO:0016877">
    <property type="term" value="F:ligase activity, forming carbon-sulfur bonds"/>
    <property type="evidence" value="ECO:0007669"/>
    <property type="project" value="UniProtKB-ARBA"/>
</dbReference>
<dbReference type="PROSITE" id="PS00455">
    <property type="entry name" value="AMP_BINDING"/>
    <property type="match status" value="1"/>
</dbReference>
<dbReference type="Proteomes" id="UP000669179">
    <property type="component" value="Unassembled WGS sequence"/>
</dbReference>
<dbReference type="InterPro" id="IPR000873">
    <property type="entry name" value="AMP-dep_synth/lig_dom"/>
</dbReference>
<protein>
    <submittedName>
        <fullName evidence="3">AMP-binding protein</fullName>
    </submittedName>
</protein>
<dbReference type="InterPro" id="IPR045851">
    <property type="entry name" value="AMP-bd_C_sf"/>
</dbReference>
<evidence type="ECO:0000259" key="1">
    <source>
        <dbReference type="Pfam" id="PF00501"/>
    </source>
</evidence>
<dbReference type="Gene3D" id="3.40.50.12780">
    <property type="entry name" value="N-terminal domain of ligase-like"/>
    <property type="match status" value="1"/>
</dbReference>
<dbReference type="Pfam" id="PF13193">
    <property type="entry name" value="AMP-binding_C"/>
    <property type="match status" value="1"/>
</dbReference>
<organism evidence="3 4">
    <name type="scientific">Actinomadura barringtoniae</name>
    <dbReference type="NCBI Taxonomy" id="1427535"/>
    <lineage>
        <taxon>Bacteria</taxon>
        <taxon>Bacillati</taxon>
        <taxon>Actinomycetota</taxon>
        <taxon>Actinomycetes</taxon>
        <taxon>Streptosporangiales</taxon>
        <taxon>Thermomonosporaceae</taxon>
        <taxon>Actinomadura</taxon>
    </lineage>
</organism>
<dbReference type="AlphaFoldDB" id="A0A939T3B8"/>
<evidence type="ECO:0000313" key="4">
    <source>
        <dbReference type="Proteomes" id="UP000669179"/>
    </source>
</evidence>
<dbReference type="PANTHER" id="PTHR43767:SF7">
    <property type="entry name" value="MEDIUM_LONG-CHAIN-FATTY-ACID--COA LIGASE FADD8"/>
    <property type="match status" value="1"/>
</dbReference>
<feature type="domain" description="AMP-binding enzyme C-terminal" evidence="2">
    <location>
        <begin position="415"/>
        <end position="490"/>
    </location>
</feature>
<dbReference type="EMBL" id="JAGEOJ010000004">
    <property type="protein sequence ID" value="MBO2447878.1"/>
    <property type="molecule type" value="Genomic_DNA"/>
</dbReference>
<dbReference type="InterPro" id="IPR020845">
    <property type="entry name" value="AMP-binding_CS"/>
</dbReference>
<name>A0A939T3B8_9ACTN</name>
<comment type="caution">
    <text evidence="3">The sequence shown here is derived from an EMBL/GenBank/DDBJ whole genome shotgun (WGS) entry which is preliminary data.</text>
</comment>
<feature type="domain" description="AMP-dependent synthetase/ligase" evidence="1">
    <location>
        <begin position="8"/>
        <end position="364"/>
    </location>
</feature>
<gene>
    <name evidence="3" type="ORF">J4573_12310</name>
</gene>
<reference evidence="3" key="1">
    <citation type="submission" date="2021-03" db="EMBL/GenBank/DDBJ databases">
        <authorList>
            <person name="Kanchanasin P."/>
            <person name="Saeng-In P."/>
            <person name="Phongsopitanun W."/>
            <person name="Yuki M."/>
            <person name="Kudo T."/>
            <person name="Ohkuma M."/>
            <person name="Tanasupawat S."/>
        </authorList>
    </citation>
    <scope>NUCLEOTIDE SEQUENCE</scope>
    <source>
        <strain evidence="3">GKU 128</strain>
    </source>
</reference>
<dbReference type="SUPFAM" id="SSF56801">
    <property type="entry name" value="Acetyl-CoA synthetase-like"/>
    <property type="match status" value="1"/>
</dbReference>
<keyword evidence="4" id="KW-1185">Reference proteome</keyword>
<dbReference type="Gene3D" id="3.30.300.30">
    <property type="match status" value="1"/>
</dbReference>
<dbReference type="Pfam" id="PF00501">
    <property type="entry name" value="AMP-binding"/>
    <property type="match status" value="1"/>
</dbReference>
<dbReference type="PANTHER" id="PTHR43767">
    <property type="entry name" value="LONG-CHAIN-FATTY-ACID--COA LIGASE"/>
    <property type="match status" value="1"/>
</dbReference>
<proteinExistence type="predicted"/>
<evidence type="ECO:0000313" key="3">
    <source>
        <dbReference type="EMBL" id="MBO2447878.1"/>
    </source>
</evidence>
<accession>A0A939T3B8</accession>
<sequence length="505" mass="53018">MTMAGGVREFAVATPDAVAVVDGDRRLTYRGLHDRSSRLANALLNAGLRPGDRVAVLLGNRFEFPEIICGVAKAGLVLVPISPRSSAGECGYALGHSGCSALILDGAYAGLAAEAGSGLKVVLSIGRAELGPPYEAALAVAPGRDPRIPVAENDPFAIYYTSGTTGKPKGVLSSHRARTLMCYLSALEWGLGAGRTSLAVAPMCHGAGMVFDYAPLVAGGSVTMLRSWDPDRMLHLTERDRVQSVFLIPTHAQMLRALGDAALGRRDLSSLDTLYFNAAAFPAALKEWVTGAFPKAGVHELYGSTEAGIVTNCRPADAARKAGSVGQPWYMTDLRVVDEAGLPVGPGERGELFSRSPFLMSGYLDDDAATAACTTEDGYLTSGDIAVQDEDGFVSIVDRKKDMIISGGVNVAPREVEEVLAAFPGVAEAAVVGLPDERWGERVTAFAVPLPGHDLDAAGLDAHCRAQLSGPKVPRSIEIVAALPRNGSGKVLRRELRAQNTSPDS</sequence>
<dbReference type="InterPro" id="IPR025110">
    <property type="entry name" value="AMP-bd_C"/>
</dbReference>